<evidence type="ECO:0000256" key="10">
    <source>
        <dbReference type="ARBA" id="ARBA00023136"/>
    </source>
</evidence>
<keyword evidence="8" id="KW-0735">Signal-anchor</keyword>
<dbReference type="FunFam" id="2.60.40.1180:FF:000005">
    <property type="entry name" value="Maltase-glucoamylase, intestinal"/>
    <property type="match status" value="1"/>
</dbReference>
<dbReference type="GO" id="GO:0030246">
    <property type="term" value="F:carbohydrate binding"/>
    <property type="evidence" value="ECO:0007669"/>
    <property type="project" value="InterPro"/>
</dbReference>
<dbReference type="AlphaFoldDB" id="A0AAJ7TQS9"/>
<dbReference type="SUPFAM" id="SSF57492">
    <property type="entry name" value="Trefoil"/>
    <property type="match status" value="4"/>
</dbReference>
<dbReference type="FunFam" id="2.60.40.1180:FF:000001">
    <property type="entry name" value="Maltase-glucoamylase, intestinal"/>
    <property type="match status" value="1"/>
</dbReference>
<dbReference type="PROSITE" id="PS00025">
    <property type="entry name" value="P_TREFOIL_1"/>
    <property type="match status" value="1"/>
</dbReference>
<keyword evidence="12" id="KW-0325">Glycoprotein</keyword>
<dbReference type="InterPro" id="IPR048395">
    <property type="entry name" value="Glyco_hydro_31_C"/>
</dbReference>
<dbReference type="InterPro" id="IPR011013">
    <property type="entry name" value="Gal_mutarotase_sf_dom"/>
</dbReference>
<evidence type="ECO:0000256" key="8">
    <source>
        <dbReference type="ARBA" id="ARBA00022968"/>
    </source>
</evidence>
<dbReference type="PROSITE" id="PS00129">
    <property type="entry name" value="GLYCOSYL_HYDROL_F31_1"/>
    <property type="match status" value="1"/>
</dbReference>
<dbReference type="CDD" id="cd14752">
    <property type="entry name" value="GH31_N"/>
    <property type="match status" value="1"/>
</dbReference>
<dbReference type="FunFam" id="3.20.20.80:FF:000016">
    <property type="entry name" value="Maltase-glucoamylase, intestinal"/>
    <property type="match status" value="1"/>
</dbReference>
<evidence type="ECO:0000256" key="3">
    <source>
        <dbReference type="ARBA" id="ARBA00007806"/>
    </source>
</evidence>
<dbReference type="RefSeq" id="XP_032822339.1">
    <property type="nucleotide sequence ID" value="XM_032966448.1"/>
</dbReference>
<feature type="domain" description="P-type" evidence="17">
    <location>
        <begin position="136"/>
        <end position="185"/>
    </location>
</feature>
<dbReference type="GO" id="GO:0005975">
    <property type="term" value="P:carbohydrate metabolic process"/>
    <property type="evidence" value="ECO:0007669"/>
    <property type="project" value="InterPro"/>
</dbReference>
<evidence type="ECO:0000256" key="14">
    <source>
        <dbReference type="PROSITE-ProRule" id="PRU00779"/>
    </source>
</evidence>
<dbReference type="InterPro" id="IPR017957">
    <property type="entry name" value="P_trefoil_CS"/>
</dbReference>
<comment type="subcellular location">
    <subcellularLocation>
        <location evidence="2">Endomembrane system</location>
    </subcellularLocation>
    <subcellularLocation>
        <location evidence="1">Membrane</location>
        <topology evidence="1">Single-pass membrane protein</topology>
    </subcellularLocation>
</comment>
<evidence type="ECO:0000256" key="12">
    <source>
        <dbReference type="ARBA" id="ARBA00023180"/>
    </source>
</evidence>
<organism evidence="18 19">
    <name type="scientific">Petromyzon marinus</name>
    <name type="common">Sea lamprey</name>
    <dbReference type="NCBI Taxonomy" id="7757"/>
    <lineage>
        <taxon>Eukaryota</taxon>
        <taxon>Metazoa</taxon>
        <taxon>Chordata</taxon>
        <taxon>Craniata</taxon>
        <taxon>Vertebrata</taxon>
        <taxon>Cyclostomata</taxon>
        <taxon>Hyperoartia</taxon>
        <taxon>Petromyzontiformes</taxon>
        <taxon>Petromyzontidae</taxon>
        <taxon>Petromyzon</taxon>
    </lineage>
</organism>
<dbReference type="GeneID" id="116949306"/>
<keyword evidence="6" id="KW-0677">Repeat</keyword>
<dbReference type="GO" id="GO:0005737">
    <property type="term" value="C:cytoplasm"/>
    <property type="evidence" value="ECO:0007669"/>
    <property type="project" value="UniProtKB-ARBA"/>
</dbReference>
<dbReference type="GO" id="GO:0016324">
    <property type="term" value="C:apical plasma membrane"/>
    <property type="evidence" value="ECO:0007669"/>
    <property type="project" value="UniProtKB-SubCell"/>
</dbReference>
<feature type="chain" id="PRO_5042554131" evidence="16">
    <location>
        <begin position="23"/>
        <end position="1048"/>
    </location>
</feature>
<evidence type="ECO:0000256" key="16">
    <source>
        <dbReference type="SAM" id="SignalP"/>
    </source>
</evidence>
<keyword evidence="5" id="KW-0812">Transmembrane</keyword>
<feature type="signal peptide" evidence="16">
    <location>
        <begin position="1"/>
        <end position="22"/>
    </location>
</feature>
<dbReference type="GO" id="GO:0004558">
    <property type="term" value="F:alpha-1,4-glucosidase activity"/>
    <property type="evidence" value="ECO:0007669"/>
    <property type="project" value="TreeGrafter"/>
</dbReference>
<dbReference type="Proteomes" id="UP001318040">
    <property type="component" value="Chromosome 36"/>
</dbReference>
<keyword evidence="13 15" id="KW-0326">Glycosidase</keyword>
<evidence type="ECO:0000256" key="4">
    <source>
        <dbReference type="ARBA" id="ARBA00022641"/>
    </source>
</evidence>
<dbReference type="CDD" id="cd06602">
    <property type="entry name" value="GH31_MGAM_SI_GAA"/>
    <property type="match status" value="1"/>
</dbReference>
<dbReference type="InterPro" id="IPR013780">
    <property type="entry name" value="Glyco_hydro_b"/>
</dbReference>
<dbReference type="Pfam" id="PF01055">
    <property type="entry name" value="Glyco_hydro_31_2nd"/>
    <property type="match status" value="1"/>
</dbReference>
<keyword evidence="7 15" id="KW-0378">Hydrolase</keyword>
<keyword evidence="18" id="KW-1185">Reference proteome</keyword>
<dbReference type="InterPro" id="IPR000322">
    <property type="entry name" value="Glyco_hydro_31_TIM"/>
</dbReference>
<evidence type="ECO:0000256" key="9">
    <source>
        <dbReference type="ARBA" id="ARBA00022989"/>
    </source>
</evidence>
<reference evidence="19" key="1">
    <citation type="submission" date="2025-08" db="UniProtKB">
        <authorList>
            <consortium name="RefSeq"/>
        </authorList>
    </citation>
    <scope>IDENTIFICATION</scope>
    <source>
        <tissue evidence="19">Sperm</tissue>
    </source>
</reference>
<feature type="domain" description="P-type" evidence="17">
    <location>
        <begin position="184"/>
        <end position="233"/>
    </location>
</feature>
<dbReference type="SUPFAM" id="SSF51445">
    <property type="entry name" value="(Trans)glycosidases"/>
    <property type="match status" value="1"/>
</dbReference>
<dbReference type="KEGG" id="pmrn:116949306"/>
<evidence type="ECO:0000256" key="15">
    <source>
        <dbReference type="RuleBase" id="RU361185"/>
    </source>
</evidence>
<proteinExistence type="inferred from homology"/>
<evidence type="ECO:0000256" key="6">
    <source>
        <dbReference type="ARBA" id="ARBA00022737"/>
    </source>
</evidence>
<keyword evidence="16" id="KW-0732">Signal</keyword>
<comment type="caution">
    <text evidence="14">Lacks conserved residue(s) required for the propagation of feature annotation.</text>
</comment>
<keyword evidence="11" id="KW-1015">Disulfide bond</keyword>
<dbReference type="Gene3D" id="3.20.20.80">
    <property type="entry name" value="Glycosidases"/>
    <property type="match status" value="1"/>
</dbReference>
<evidence type="ECO:0000313" key="18">
    <source>
        <dbReference type="Proteomes" id="UP001318040"/>
    </source>
</evidence>
<evidence type="ECO:0000313" key="19">
    <source>
        <dbReference type="RefSeq" id="XP_032822339.1"/>
    </source>
</evidence>
<keyword evidence="4" id="KW-0765">Sulfation</keyword>
<dbReference type="InterPro" id="IPR030458">
    <property type="entry name" value="Glyco_hydro_31_AS"/>
</dbReference>
<dbReference type="GO" id="GO:0012505">
    <property type="term" value="C:endomembrane system"/>
    <property type="evidence" value="ECO:0007669"/>
    <property type="project" value="UniProtKB-ARBA"/>
</dbReference>
<evidence type="ECO:0000256" key="1">
    <source>
        <dbReference type="ARBA" id="ARBA00004167"/>
    </source>
</evidence>
<dbReference type="InterPro" id="IPR017853">
    <property type="entry name" value="GH"/>
</dbReference>
<dbReference type="FunFam" id="2.60.40.1760:FF:000001">
    <property type="entry name" value="Maltase-glucoamylase, intestinal"/>
    <property type="match status" value="1"/>
</dbReference>
<protein>
    <submittedName>
        <fullName evidence="19">Maltase-glucoamylase, intestinal-like</fullName>
    </submittedName>
</protein>
<dbReference type="CDD" id="cd00111">
    <property type="entry name" value="Trefoil"/>
    <property type="match status" value="4"/>
</dbReference>
<keyword evidence="9" id="KW-1133">Transmembrane helix</keyword>
<keyword evidence="10" id="KW-0472">Membrane</keyword>
<evidence type="ECO:0000256" key="11">
    <source>
        <dbReference type="ARBA" id="ARBA00023157"/>
    </source>
</evidence>
<dbReference type="InterPro" id="IPR044913">
    <property type="entry name" value="P_trefoil_dom_sf"/>
</dbReference>
<dbReference type="Gene3D" id="4.10.110.10">
    <property type="entry name" value="Spasmolytic Protein, domain 1"/>
    <property type="match status" value="4"/>
</dbReference>
<feature type="domain" description="P-type" evidence="17">
    <location>
        <begin position="21"/>
        <end position="69"/>
    </location>
</feature>
<accession>A0AAJ7TQS9</accession>
<dbReference type="Pfam" id="PF00088">
    <property type="entry name" value="Trefoil"/>
    <property type="match status" value="4"/>
</dbReference>
<sequence length="1048" mass="115617">MQHTRALLLLVLLPLTLSYVDACAVDAPPESERRDCYSESGASQGGCEAKGCIWCEAQIQGTPWCFYPDGKEEVIKPCAQYADWERRDCHPEPGSSEEKCLSKGCCWSPASTQGAPWCFYGDAGASPPPSGGGDDDMCKTVIPELDRIDCSPNTPVTQGSCEASGCVWCPAQMTGYDIPWCFFNQTEFPGAEEAAARVDCMPEGGSDPAKCQERGCIYAPANVPGAPFCHLPSDGSYGYSLVGQPGNTASGLRFELQRIHATTMFGGDLERVTLDVEFHTQDRLRFKFYDPNSNRFEVPLEIPRPDSAPAVKAYDFQWSNDNGFSIKVVRKDTGAVLFDTSLAGLTFADQFLQIATRLPSSRIYGLGEHERSRYRQSLNFKTYGMYSRDQPPTANGNLYGVHNFYMCLEDDAKAHGVLLLNANAQEVALSPLPGITYRTIGGVLDFFVFLGPTPEGVVQQYTEAVGRPFLPPYWSLGFQLSRYGYNSLDTVRATVDRMRASDIPHDVQFGDIDYMQEQRDFTIDNVRYAGLGQYVKDLQKDGMRYVIILDPCLTKDDPPGSYRPYDLGNQLGVWINNSDGVTPAVGKVWPPGGSVFPDYGNPVTRDWWIQMCVEFMDVLNYDGLWIDMNEPANFGTGQQSGCAANKWNNPPFKPRAVWGDTLADKTLCPDSVSYLGRHYDTHSLFGWSQSEPSYAAAEQATGKRAFVVSRSTFPGSGRYVAHWTGDNHSQWSNLHISIVGMFDFNLFGIPYVGADICGFNGDVQEELCLRWMQLGAFYPFSRNHNGLNYKEQDPAAFGANFASIARDALRVRYTLLPYLYTLFHEAHTLGSTVVRPLLHEFPGDSATHDVDSAFLWGPALMIAPVLTEQTFSIDVYLPDARWFDYYKGTEVSVGKRKTSIKVDAPLETIPIFVRGGYVLPTQDPERTTSKSRHNPMGLLVALDDTGSAKGSLYWDDGDSIDPIEKGNYFLASYSVSGGELHNNVQVDGSPDAKALSLGAIRVLGVSSKPTSVTVNGQSWTSYTHSATGELVITGVSQSISSPLSIRWV</sequence>
<evidence type="ECO:0000259" key="17">
    <source>
        <dbReference type="PROSITE" id="PS51448"/>
    </source>
</evidence>
<dbReference type="SUPFAM" id="SSF74650">
    <property type="entry name" value="Galactose mutarotase-like"/>
    <property type="match status" value="1"/>
</dbReference>
<dbReference type="InterPro" id="IPR000519">
    <property type="entry name" value="P_trefoil_dom"/>
</dbReference>
<dbReference type="PANTHER" id="PTHR22762">
    <property type="entry name" value="ALPHA-GLUCOSIDASE"/>
    <property type="match status" value="1"/>
</dbReference>
<dbReference type="PANTHER" id="PTHR22762:SF133">
    <property type="entry name" value="P-TYPE DOMAIN-CONTAINING PROTEIN"/>
    <property type="match status" value="1"/>
</dbReference>
<name>A0AAJ7TQS9_PETMA</name>
<gene>
    <name evidence="19" type="primary">LOC116949306</name>
</gene>
<dbReference type="Pfam" id="PF21365">
    <property type="entry name" value="Glyco_hydro_31_3rd"/>
    <property type="match status" value="1"/>
</dbReference>
<evidence type="ECO:0000256" key="5">
    <source>
        <dbReference type="ARBA" id="ARBA00022692"/>
    </source>
</evidence>
<dbReference type="SUPFAM" id="SSF51011">
    <property type="entry name" value="Glycosyl hydrolase domain"/>
    <property type="match status" value="1"/>
</dbReference>
<evidence type="ECO:0000256" key="2">
    <source>
        <dbReference type="ARBA" id="ARBA00004308"/>
    </source>
</evidence>
<dbReference type="SMART" id="SM00018">
    <property type="entry name" value="PD"/>
    <property type="match status" value="4"/>
</dbReference>
<evidence type="ECO:0000256" key="7">
    <source>
        <dbReference type="ARBA" id="ARBA00022801"/>
    </source>
</evidence>
<evidence type="ECO:0000256" key="13">
    <source>
        <dbReference type="ARBA" id="ARBA00023295"/>
    </source>
</evidence>
<comment type="similarity">
    <text evidence="3 15">Belongs to the glycosyl hydrolase 31 family.</text>
</comment>
<dbReference type="Gene3D" id="2.60.40.1180">
    <property type="entry name" value="Golgi alpha-mannosidase II"/>
    <property type="match status" value="2"/>
</dbReference>
<feature type="domain" description="P-type" evidence="17">
    <location>
        <begin position="76"/>
        <end position="122"/>
    </location>
</feature>
<dbReference type="PROSITE" id="PS51448">
    <property type="entry name" value="P_TREFOIL_2"/>
    <property type="match status" value="4"/>
</dbReference>
<dbReference type="Gene3D" id="2.60.40.1760">
    <property type="entry name" value="glycosyl hydrolase (family 31)"/>
    <property type="match status" value="1"/>
</dbReference>